<dbReference type="AlphaFoldDB" id="A0A8J7P8I8"/>
<keyword evidence="6" id="KW-0915">Sodium</keyword>
<evidence type="ECO:0000256" key="4">
    <source>
        <dbReference type="ARBA" id="ARBA00022989"/>
    </source>
</evidence>
<gene>
    <name evidence="8" type="primary">Slc6a11_1</name>
    <name evidence="8" type="ORF">GTO95_0010132</name>
</gene>
<dbReference type="PROSITE" id="PS50267">
    <property type="entry name" value="NA_NEUROTRAN_SYMP_3"/>
    <property type="match status" value="1"/>
</dbReference>
<dbReference type="Proteomes" id="UP000736164">
    <property type="component" value="Unassembled WGS sequence"/>
</dbReference>
<keyword evidence="6" id="KW-0479">Metal-binding</keyword>
<feature type="non-terminal residue" evidence="8">
    <location>
        <position position="1"/>
    </location>
</feature>
<dbReference type="InterPro" id="IPR000175">
    <property type="entry name" value="Na/ntran_symport"/>
</dbReference>
<accession>A0A8J7P8I8</accession>
<reference evidence="8" key="1">
    <citation type="journal article" date="2021" name="Cell">
        <title>Tracing the genetic footprints of vertebrate landing in non-teleost ray-finned fishes.</title>
        <authorList>
            <person name="Bi X."/>
            <person name="Wang K."/>
            <person name="Yang L."/>
            <person name="Pan H."/>
            <person name="Jiang H."/>
            <person name="Wei Q."/>
            <person name="Fang M."/>
            <person name="Yu H."/>
            <person name="Zhu C."/>
            <person name="Cai Y."/>
            <person name="He Y."/>
            <person name="Gan X."/>
            <person name="Zeng H."/>
            <person name="Yu D."/>
            <person name="Zhu Y."/>
            <person name="Jiang H."/>
            <person name="Qiu Q."/>
            <person name="Yang H."/>
            <person name="Zhang Y.E."/>
            <person name="Wang W."/>
            <person name="Zhu M."/>
            <person name="He S."/>
            <person name="Zhang G."/>
        </authorList>
    </citation>
    <scope>NUCLEOTIDE SEQUENCE</scope>
    <source>
        <strain evidence="8">Allg_001</strain>
    </source>
</reference>
<keyword evidence="4 7" id="KW-1133">Transmembrane helix</keyword>
<dbReference type="GO" id="GO:0005886">
    <property type="term" value="C:plasma membrane"/>
    <property type="evidence" value="ECO:0007669"/>
    <property type="project" value="TreeGrafter"/>
</dbReference>
<organism evidence="8 9">
    <name type="scientific">Atractosteus spatula</name>
    <name type="common">Alligator gar</name>
    <name type="synonym">Lepisosteus spatula</name>
    <dbReference type="NCBI Taxonomy" id="7917"/>
    <lineage>
        <taxon>Eukaryota</taxon>
        <taxon>Metazoa</taxon>
        <taxon>Chordata</taxon>
        <taxon>Craniata</taxon>
        <taxon>Vertebrata</taxon>
        <taxon>Euteleostomi</taxon>
        <taxon>Actinopterygii</taxon>
        <taxon>Neopterygii</taxon>
        <taxon>Holostei</taxon>
        <taxon>Semionotiformes</taxon>
        <taxon>Lepisosteidae</taxon>
        <taxon>Atractosteus</taxon>
    </lineage>
</organism>
<feature type="transmembrane region" description="Helical" evidence="7">
    <location>
        <begin position="44"/>
        <end position="68"/>
    </location>
</feature>
<evidence type="ECO:0000256" key="2">
    <source>
        <dbReference type="ARBA" id="ARBA00022448"/>
    </source>
</evidence>
<evidence type="ECO:0000256" key="6">
    <source>
        <dbReference type="PIRSR" id="PIRSR600175-1"/>
    </source>
</evidence>
<dbReference type="InterPro" id="IPR037272">
    <property type="entry name" value="SNS_sf"/>
</dbReference>
<comment type="subcellular location">
    <subcellularLocation>
        <location evidence="1">Membrane</location>
        <topology evidence="1">Multi-pass membrane protein</topology>
    </subcellularLocation>
</comment>
<evidence type="ECO:0000313" key="8">
    <source>
        <dbReference type="EMBL" id="MBN3325734.1"/>
    </source>
</evidence>
<keyword evidence="3 7" id="KW-0812">Transmembrane</keyword>
<dbReference type="PANTHER" id="PTHR11616:SF289">
    <property type="entry name" value="TRANSPORTER"/>
    <property type="match status" value="1"/>
</dbReference>
<dbReference type="GO" id="GO:0046872">
    <property type="term" value="F:metal ion binding"/>
    <property type="evidence" value="ECO:0007669"/>
    <property type="project" value="UniProtKB-KW"/>
</dbReference>
<keyword evidence="5 7" id="KW-0472">Membrane</keyword>
<keyword evidence="9" id="KW-1185">Reference proteome</keyword>
<feature type="non-terminal residue" evidence="8">
    <location>
        <position position="69"/>
    </location>
</feature>
<dbReference type="GO" id="GO:0042995">
    <property type="term" value="C:cell projection"/>
    <property type="evidence" value="ECO:0007669"/>
    <property type="project" value="TreeGrafter"/>
</dbReference>
<protein>
    <submittedName>
        <fullName evidence="8">S6A11 protein</fullName>
    </submittedName>
</protein>
<dbReference type="PANTHER" id="PTHR11616">
    <property type="entry name" value="SODIUM/CHLORIDE DEPENDENT TRANSPORTER"/>
    <property type="match status" value="1"/>
</dbReference>
<evidence type="ECO:0000313" key="9">
    <source>
        <dbReference type="Proteomes" id="UP000736164"/>
    </source>
</evidence>
<dbReference type="SUPFAM" id="SSF161070">
    <property type="entry name" value="SNF-like"/>
    <property type="match status" value="1"/>
</dbReference>
<proteinExistence type="predicted"/>
<feature type="binding site" evidence="6">
    <location>
        <position position="21"/>
    </location>
    <ligand>
        <name>Na(+)</name>
        <dbReference type="ChEBI" id="CHEBI:29101"/>
        <label>1</label>
    </ligand>
</feature>
<evidence type="ECO:0000256" key="1">
    <source>
        <dbReference type="ARBA" id="ARBA00004141"/>
    </source>
</evidence>
<evidence type="ECO:0000256" key="3">
    <source>
        <dbReference type="ARBA" id="ARBA00022692"/>
    </source>
</evidence>
<sequence>KKSKRRRHWVNKWEFILAVAGQIIRLGHLWRFPYLCYKNGGDELVWYYCLGFYFFVFFVCISEIIIVIF</sequence>
<evidence type="ECO:0000256" key="7">
    <source>
        <dbReference type="SAM" id="Phobius"/>
    </source>
</evidence>
<evidence type="ECO:0000256" key="5">
    <source>
        <dbReference type="ARBA" id="ARBA00023136"/>
    </source>
</evidence>
<dbReference type="GO" id="GO:0005332">
    <property type="term" value="F:gamma-aminobutyric acid:sodium:chloride symporter activity"/>
    <property type="evidence" value="ECO:0007669"/>
    <property type="project" value="TreeGrafter"/>
</dbReference>
<name>A0A8J7P8I8_ATRSP</name>
<dbReference type="Pfam" id="PF00209">
    <property type="entry name" value="SNF"/>
    <property type="match status" value="1"/>
</dbReference>
<keyword evidence="2" id="KW-0813">Transport</keyword>
<dbReference type="EMBL" id="JAAWVO010077268">
    <property type="protein sequence ID" value="MBN3325734.1"/>
    <property type="molecule type" value="Genomic_DNA"/>
</dbReference>
<comment type="caution">
    <text evidence="8">The sequence shown here is derived from an EMBL/GenBank/DDBJ whole genome shotgun (WGS) entry which is preliminary data.</text>
</comment>